<proteinExistence type="predicted"/>
<dbReference type="EMBL" id="HACA01022681">
    <property type="protein sequence ID" value="CDW40042.1"/>
    <property type="molecule type" value="Transcribed_RNA"/>
</dbReference>
<dbReference type="InterPro" id="IPR009057">
    <property type="entry name" value="Homeodomain-like_sf"/>
</dbReference>
<sequence length="188" mass="21041">ETTSTRETMSNQETKKIEIAALFRAGVPHNNIKEQVGATLKTIYNVSKRLEAGGDLRHSPGAGRKPTVSTRQVKAVFKRTPNRSIADMPRKVGTSTSTVSRALKRTGGKSLRRNERPLLYERQREVRLERAKKILNDIKSSSGRIIIFSDDKTFTVDPVFNRQNDRVVSFGDPTGKAMKPVWFPTGSD</sequence>
<dbReference type="GO" id="GO:0005634">
    <property type="term" value="C:nucleus"/>
    <property type="evidence" value="ECO:0007669"/>
    <property type="project" value="UniProtKB-SubCell"/>
</dbReference>
<feature type="region of interest" description="Disordered" evidence="2">
    <location>
        <begin position="86"/>
        <end position="115"/>
    </location>
</feature>
<dbReference type="PANTHER" id="PTHR46068:SF1">
    <property type="entry name" value="TRANSPOSASE IS30-LIKE HTH DOMAIN-CONTAINING PROTEIN"/>
    <property type="match status" value="1"/>
</dbReference>
<evidence type="ECO:0000256" key="1">
    <source>
        <dbReference type="ARBA" id="ARBA00004123"/>
    </source>
</evidence>
<evidence type="ECO:0000313" key="3">
    <source>
        <dbReference type="EMBL" id="CDW40042.1"/>
    </source>
</evidence>
<dbReference type="AlphaFoldDB" id="A0A0K2UQA0"/>
<name>A0A0K2UQA0_LEPSM</name>
<evidence type="ECO:0000256" key="2">
    <source>
        <dbReference type="SAM" id="MobiDB-lite"/>
    </source>
</evidence>
<feature type="compositionally biased region" description="Basic residues" evidence="2">
    <location>
        <begin position="102"/>
        <end position="111"/>
    </location>
</feature>
<organism evidence="3">
    <name type="scientific">Lepeophtheirus salmonis</name>
    <name type="common">Salmon louse</name>
    <name type="synonym">Caligus salmonis</name>
    <dbReference type="NCBI Taxonomy" id="72036"/>
    <lineage>
        <taxon>Eukaryota</taxon>
        <taxon>Metazoa</taxon>
        <taxon>Ecdysozoa</taxon>
        <taxon>Arthropoda</taxon>
        <taxon>Crustacea</taxon>
        <taxon>Multicrustacea</taxon>
        <taxon>Hexanauplia</taxon>
        <taxon>Copepoda</taxon>
        <taxon>Siphonostomatoida</taxon>
        <taxon>Caligidae</taxon>
        <taxon>Lepeophtheirus</taxon>
    </lineage>
</organism>
<reference evidence="3" key="1">
    <citation type="submission" date="2014-05" db="EMBL/GenBank/DDBJ databases">
        <authorList>
            <person name="Chronopoulou M."/>
        </authorList>
    </citation>
    <scope>NUCLEOTIDE SEQUENCE</scope>
    <source>
        <tissue evidence="3">Whole organism</tissue>
    </source>
</reference>
<dbReference type="SUPFAM" id="SSF46689">
    <property type="entry name" value="Homeodomain-like"/>
    <property type="match status" value="1"/>
</dbReference>
<protein>
    <recommendedName>
        <fullName evidence="4">Transposase Tc1-like domain-containing protein</fullName>
    </recommendedName>
</protein>
<feature type="non-terminal residue" evidence="3">
    <location>
        <position position="1"/>
    </location>
</feature>
<evidence type="ECO:0008006" key="4">
    <source>
        <dbReference type="Google" id="ProtNLM"/>
    </source>
</evidence>
<comment type="subcellular location">
    <subcellularLocation>
        <location evidence="1">Nucleus</location>
    </subcellularLocation>
</comment>
<dbReference type="PANTHER" id="PTHR46068">
    <property type="entry name" value="PROTEIN CBG27172"/>
    <property type="match status" value="1"/>
</dbReference>
<accession>A0A0K2UQA0</accession>
<dbReference type="OrthoDB" id="6368480at2759"/>